<organism evidence="1 2">
    <name type="scientific">Streptomyces huasconensis</name>
    <dbReference type="NCBI Taxonomy" id="1854574"/>
    <lineage>
        <taxon>Bacteria</taxon>
        <taxon>Bacillati</taxon>
        <taxon>Actinomycetota</taxon>
        <taxon>Actinomycetes</taxon>
        <taxon>Kitasatosporales</taxon>
        <taxon>Streptomycetaceae</taxon>
        <taxon>Streptomyces</taxon>
    </lineage>
</organism>
<evidence type="ECO:0000313" key="2">
    <source>
        <dbReference type="Proteomes" id="UP001553843"/>
    </source>
</evidence>
<protein>
    <recommendedName>
        <fullName evidence="3">KTSC domain-containing protein</fullName>
    </recommendedName>
</protein>
<evidence type="ECO:0000313" key="1">
    <source>
        <dbReference type="EMBL" id="MEW2361344.1"/>
    </source>
</evidence>
<sequence>MQNTTDSSVIPGTVTRRHTFILGKSRVLERDSIVQLDDGSVGLYYVRRDGTTGYIPLRWRTFEKAVQDKRAFESAYLTGEESA</sequence>
<comment type="caution">
    <text evidence="1">The sequence shown here is derived from an EMBL/GenBank/DDBJ whole genome shotgun (WGS) entry which is preliminary data.</text>
</comment>
<gene>
    <name evidence="1" type="ORF">AB0887_05125</name>
</gene>
<dbReference type="Proteomes" id="UP001553843">
    <property type="component" value="Unassembled WGS sequence"/>
</dbReference>
<dbReference type="RefSeq" id="WP_359775033.1">
    <property type="nucleotide sequence ID" value="NZ_JBEYRR010000002.1"/>
</dbReference>
<accession>A0ABV3LPF5</accession>
<dbReference type="EMBL" id="JBEYRS010000002">
    <property type="protein sequence ID" value="MEW2361344.1"/>
    <property type="molecule type" value="Genomic_DNA"/>
</dbReference>
<keyword evidence="2" id="KW-1185">Reference proteome</keyword>
<name>A0ABV3LPF5_9ACTN</name>
<evidence type="ECO:0008006" key="3">
    <source>
        <dbReference type="Google" id="ProtNLM"/>
    </source>
</evidence>
<proteinExistence type="predicted"/>
<reference evidence="1 2" key="1">
    <citation type="submission" date="2024-06" db="EMBL/GenBank/DDBJ databases">
        <title>The Natural Products Discovery Center: Release of the First 8490 Sequenced Strains for Exploring Actinobacteria Biosynthetic Diversity.</title>
        <authorList>
            <person name="Kalkreuter E."/>
            <person name="Kautsar S.A."/>
            <person name="Yang D."/>
            <person name="Bader C.D."/>
            <person name="Teijaro C.N."/>
            <person name="Fluegel L."/>
            <person name="Davis C.M."/>
            <person name="Simpson J.R."/>
            <person name="Lauterbach L."/>
            <person name="Steele A.D."/>
            <person name="Gui C."/>
            <person name="Meng S."/>
            <person name="Li G."/>
            <person name="Viehrig K."/>
            <person name="Ye F."/>
            <person name="Su P."/>
            <person name="Kiefer A.F."/>
            <person name="Nichols A."/>
            <person name="Cepeda A.J."/>
            <person name="Yan W."/>
            <person name="Fan B."/>
            <person name="Jiang Y."/>
            <person name="Adhikari A."/>
            <person name="Zheng C.-J."/>
            <person name="Schuster L."/>
            <person name="Cowan T.M."/>
            <person name="Smanski M.J."/>
            <person name="Chevrette M.G."/>
            <person name="De Carvalho L.P.S."/>
            <person name="Shen B."/>
        </authorList>
    </citation>
    <scope>NUCLEOTIDE SEQUENCE [LARGE SCALE GENOMIC DNA]</scope>
    <source>
        <strain evidence="1 2">NPDC047833</strain>
    </source>
</reference>